<keyword evidence="1 6" id="KW-0479">Metal-binding</keyword>
<dbReference type="Proteomes" id="UP000823388">
    <property type="component" value="Chromosome 9N"/>
</dbReference>
<keyword evidence="3 6" id="KW-0863">Zinc-finger</keyword>
<dbReference type="FunFam" id="4.10.1000.10:FF:000002">
    <property type="entry name" value="Zinc finger protein 36, C3H1 type-like 1"/>
    <property type="match status" value="1"/>
</dbReference>
<feature type="compositionally biased region" description="Polar residues" evidence="7">
    <location>
        <begin position="29"/>
        <end position="46"/>
    </location>
</feature>
<feature type="domain" description="C3H1-type" evidence="8">
    <location>
        <begin position="444"/>
        <end position="472"/>
    </location>
</feature>
<organism evidence="9 10">
    <name type="scientific">Panicum virgatum</name>
    <name type="common">Blackwell switchgrass</name>
    <dbReference type="NCBI Taxonomy" id="38727"/>
    <lineage>
        <taxon>Eukaryota</taxon>
        <taxon>Viridiplantae</taxon>
        <taxon>Streptophyta</taxon>
        <taxon>Embryophyta</taxon>
        <taxon>Tracheophyta</taxon>
        <taxon>Spermatophyta</taxon>
        <taxon>Magnoliopsida</taxon>
        <taxon>Liliopsida</taxon>
        <taxon>Poales</taxon>
        <taxon>Poaceae</taxon>
        <taxon>PACMAD clade</taxon>
        <taxon>Panicoideae</taxon>
        <taxon>Panicodae</taxon>
        <taxon>Paniceae</taxon>
        <taxon>Panicinae</taxon>
        <taxon>Panicum</taxon>
        <taxon>Panicum sect. Hiantes</taxon>
    </lineage>
</organism>
<sequence length="478" mass="50429">MEGELGFLSPARPSRVSSERGDDRGFGSPTWSSPLGTLLDSPSSCVSEGRACEDGVSGFSSPTWGSPLEKLFNTPSSGVSNDSRGGNGSGFSSSTWGWPLETLFYSPSSCVSDSRGGGNGSGSGISTPKQAPPLGMLFDSPSSCVPDSRGGGNDSGSAFSTPKHASPLETLLNSPSSCVSDSRGGGNGSGSGISTPKQAPPLGMLFDSPSSCVPDSRGGGNGSGSAFSTPKHASPLETLLNSPSSCVSDNRGWGNSSSLRVSKEQDSEVQKAERLLRAITERYNDCFLRLRNATAELADLRRERIRLGAENLHLSLLLEELVVAEQRNQASAVALTPPLKPVQAEAASGCAPKSISIRSKSFISPKQPLREIQPQRLRVRASPAKEDTGGKEKDDGEVEMEAYGQGTLKTELCNKWERGACPYDGRCRLAHGMEELRPVIRHPRYKTLACQLFAAGSGCPYGHRCHFLHSLPSTAESC</sequence>
<dbReference type="EMBL" id="CM029054">
    <property type="protein sequence ID" value="KAG2541354.1"/>
    <property type="molecule type" value="Genomic_DNA"/>
</dbReference>
<dbReference type="InterPro" id="IPR045877">
    <property type="entry name" value="ZFP36-like"/>
</dbReference>
<protein>
    <recommendedName>
        <fullName evidence="8">C3H1-type domain-containing protein</fullName>
    </recommendedName>
</protein>
<dbReference type="InterPro" id="IPR000571">
    <property type="entry name" value="Znf_CCCH"/>
</dbReference>
<feature type="zinc finger region" description="C3H1-type" evidence="6">
    <location>
        <begin position="407"/>
        <end position="434"/>
    </location>
</feature>
<feature type="region of interest" description="Disordered" evidence="7">
    <location>
        <begin position="1"/>
        <end position="92"/>
    </location>
</feature>
<evidence type="ECO:0000256" key="7">
    <source>
        <dbReference type="SAM" id="MobiDB-lite"/>
    </source>
</evidence>
<feature type="region of interest" description="Disordered" evidence="7">
    <location>
        <begin position="109"/>
        <end position="266"/>
    </location>
</feature>
<dbReference type="PANTHER" id="PTHR12547:SF150">
    <property type="entry name" value="ZINC FINGER CCCH DOMAIN-CONTAINING PROTEIN 47"/>
    <property type="match status" value="1"/>
</dbReference>
<dbReference type="PROSITE" id="PS50103">
    <property type="entry name" value="ZF_C3H1"/>
    <property type="match status" value="2"/>
</dbReference>
<dbReference type="GO" id="GO:0008270">
    <property type="term" value="F:zinc ion binding"/>
    <property type="evidence" value="ECO:0007669"/>
    <property type="project" value="UniProtKB-KW"/>
</dbReference>
<dbReference type="PANTHER" id="PTHR12547">
    <property type="entry name" value="CCCH ZINC FINGER/TIS11-RELATED"/>
    <property type="match status" value="1"/>
</dbReference>
<keyword evidence="4 6" id="KW-0862">Zinc</keyword>
<evidence type="ECO:0000256" key="3">
    <source>
        <dbReference type="ARBA" id="ARBA00022771"/>
    </source>
</evidence>
<comment type="caution">
    <text evidence="9">The sequence shown here is derived from an EMBL/GenBank/DDBJ whole genome shotgun (WGS) entry which is preliminary data.</text>
</comment>
<name>A0A8T0N2I6_PANVG</name>
<dbReference type="InterPro" id="IPR036855">
    <property type="entry name" value="Znf_CCCH_sf"/>
</dbReference>
<evidence type="ECO:0000256" key="6">
    <source>
        <dbReference type="PROSITE-ProRule" id="PRU00723"/>
    </source>
</evidence>
<feature type="compositionally biased region" description="Low complexity" evidence="7">
    <location>
        <begin position="76"/>
        <end position="92"/>
    </location>
</feature>
<reference evidence="9" key="1">
    <citation type="submission" date="2020-05" db="EMBL/GenBank/DDBJ databases">
        <title>WGS assembly of Panicum virgatum.</title>
        <authorList>
            <person name="Lovell J.T."/>
            <person name="Jenkins J."/>
            <person name="Shu S."/>
            <person name="Juenger T.E."/>
            <person name="Schmutz J."/>
        </authorList>
    </citation>
    <scope>NUCLEOTIDE SEQUENCE</scope>
    <source>
        <strain evidence="9">AP13</strain>
    </source>
</reference>
<gene>
    <name evidence="9" type="ORF">PVAP13_9NG683814</name>
</gene>
<dbReference type="AlphaFoldDB" id="A0A8T0N2I6"/>
<proteinExistence type="predicted"/>
<evidence type="ECO:0000259" key="8">
    <source>
        <dbReference type="PROSITE" id="PS50103"/>
    </source>
</evidence>
<keyword evidence="2" id="KW-0677">Repeat</keyword>
<feature type="compositionally biased region" description="Polar residues" evidence="7">
    <location>
        <begin position="239"/>
        <end position="260"/>
    </location>
</feature>
<keyword evidence="5" id="KW-0238">DNA-binding</keyword>
<evidence type="ECO:0000313" key="9">
    <source>
        <dbReference type="EMBL" id="KAG2541354.1"/>
    </source>
</evidence>
<feature type="domain" description="C3H1-type" evidence="8">
    <location>
        <begin position="407"/>
        <end position="434"/>
    </location>
</feature>
<dbReference type="GO" id="GO:0003677">
    <property type="term" value="F:DNA binding"/>
    <property type="evidence" value="ECO:0007669"/>
    <property type="project" value="UniProtKB-KW"/>
</dbReference>
<dbReference type="SMART" id="SM00356">
    <property type="entry name" value="ZnF_C3H1"/>
    <property type="match status" value="2"/>
</dbReference>
<dbReference type="Pfam" id="PF00642">
    <property type="entry name" value="zf-CCCH"/>
    <property type="match status" value="1"/>
</dbReference>
<evidence type="ECO:0000256" key="4">
    <source>
        <dbReference type="ARBA" id="ARBA00022833"/>
    </source>
</evidence>
<accession>A0A8T0N2I6</accession>
<keyword evidence="10" id="KW-1185">Reference proteome</keyword>
<dbReference type="SUPFAM" id="SSF90229">
    <property type="entry name" value="CCCH zinc finger"/>
    <property type="match status" value="2"/>
</dbReference>
<feature type="zinc finger region" description="C3H1-type" evidence="6">
    <location>
        <begin position="444"/>
        <end position="472"/>
    </location>
</feature>
<dbReference type="FunFam" id="4.10.1000.10:FF:000001">
    <property type="entry name" value="zinc finger CCCH domain-containing protein 15-like"/>
    <property type="match status" value="1"/>
</dbReference>
<evidence type="ECO:0000256" key="2">
    <source>
        <dbReference type="ARBA" id="ARBA00022737"/>
    </source>
</evidence>
<evidence type="ECO:0000256" key="1">
    <source>
        <dbReference type="ARBA" id="ARBA00022723"/>
    </source>
</evidence>
<dbReference type="Gene3D" id="4.10.1000.10">
    <property type="entry name" value="Zinc finger, CCCH-type"/>
    <property type="match status" value="2"/>
</dbReference>
<evidence type="ECO:0000256" key="5">
    <source>
        <dbReference type="ARBA" id="ARBA00023125"/>
    </source>
</evidence>
<evidence type="ECO:0000313" key="10">
    <source>
        <dbReference type="Proteomes" id="UP000823388"/>
    </source>
</evidence>
<dbReference type="GO" id="GO:0003729">
    <property type="term" value="F:mRNA binding"/>
    <property type="evidence" value="ECO:0007669"/>
    <property type="project" value="InterPro"/>
</dbReference>